<name>A0A0D6JMB4_9EURY</name>
<dbReference type="Proteomes" id="UP000198902">
    <property type="component" value="Unassembled WGS sequence"/>
</dbReference>
<protein>
    <submittedName>
        <fullName evidence="1">Uncharacterized protein</fullName>
    </submittedName>
</protein>
<keyword evidence="2" id="KW-1185">Reference proteome</keyword>
<accession>A0A0D6JMB4</accession>
<gene>
    <name evidence="1" type="ORF">BN996_00486</name>
</gene>
<dbReference type="EMBL" id="CSTE01000001">
    <property type="protein sequence ID" value="CQR49031.1"/>
    <property type="molecule type" value="Genomic_DNA"/>
</dbReference>
<evidence type="ECO:0000313" key="1">
    <source>
        <dbReference type="EMBL" id="CQR49031.1"/>
    </source>
</evidence>
<reference evidence="2" key="1">
    <citation type="submission" date="2015-03" db="EMBL/GenBank/DDBJ databases">
        <authorList>
            <person name="Urmite Genomes"/>
        </authorList>
    </citation>
    <scope>NUCLEOTIDE SEQUENCE [LARGE SCALE GENOMIC DNA]</scope>
    <source>
        <strain evidence="2">Arc-Hr</strain>
    </source>
</reference>
<evidence type="ECO:0000313" key="2">
    <source>
        <dbReference type="Proteomes" id="UP000198902"/>
    </source>
</evidence>
<organism evidence="1 2">
    <name type="scientific">Haloferax massiliensis</name>
    <dbReference type="NCBI Taxonomy" id="1476858"/>
    <lineage>
        <taxon>Archaea</taxon>
        <taxon>Methanobacteriati</taxon>
        <taxon>Methanobacteriota</taxon>
        <taxon>Stenosarchaea group</taxon>
        <taxon>Halobacteria</taxon>
        <taxon>Halobacteriales</taxon>
        <taxon>Haloferacaceae</taxon>
        <taxon>Haloferax</taxon>
    </lineage>
</organism>
<dbReference type="AlphaFoldDB" id="A0A0D6JMB4"/>
<proteinExistence type="predicted"/>
<sequence length="36" mass="4209">MNKEKSHLWMLNKTNDFFESSTVCSLAGLSYINNWV</sequence>